<dbReference type="PROSITE" id="PS51257">
    <property type="entry name" value="PROKAR_LIPOPROTEIN"/>
    <property type="match status" value="1"/>
</dbReference>
<keyword evidence="9" id="KW-1185">Reference proteome</keyword>
<dbReference type="CDD" id="cd13870">
    <property type="entry name" value="CuRO_2_CopA_like_1"/>
    <property type="match status" value="1"/>
</dbReference>
<dbReference type="AlphaFoldDB" id="A0A0N0XQU3"/>
<dbReference type="Proteomes" id="UP000037982">
    <property type="component" value="Unassembled WGS sequence"/>
</dbReference>
<dbReference type="PANTHER" id="PTHR11709:SF394">
    <property type="entry name" value="FI03373P-RELATED"/>
    <property type="match status" value="1"/>
</dbReference>
<dbReference type="GO" id="GO:0016491">
    <property type="term" value="F:oxidoreductase activity"/>
    <property type="evidence" value="ECO:0007669"/>
    <property type="project" value="UniProtKB-KW"/>
</dbReference>
<dbReference type="InterPro" id="IPR002355">
    <property type="entry name" value="Cu_oxidase_Cu_BS"/>
</dbReference>
<protein>
    <submittedName>
        <fullName evidence="8">Copper oxidase</fullName>
    </submittedName>
</protein>
<reference evidence="9" key="1">
    <citation type="submission" date="2015-07" db="EMBL/GenBank/DDBJ databases">
        <authorList>
            <person name="Ju K.-S."/>
            <person name="Doroghazi J.R."/>
            <person name="Metcalf W.W."/>
        </authorList>
    </citation>
    <scope>NUCLEOTIDE SEQUENCE [LARGE SCALE GENOMIC DNA]</scope>
    <source>
        <strain evidence="9">NRRL ISP-5002</strain>
    </source>
</reference>
<evidence type="ECO:0000256" key="2">
    <source>
        <dbReference type="ARBA" id="ARBA00023002"/>
    </source>
</evidence>
<dbReference type="InterPro" id="IPR011706">
    <property type="entry name" value="Cu-oxidase_C"/>
</dbReference>
<dbReference type="EMBL" id="LGKG01000194">
    <property type="protein sequence ID" value="KPC59095.1"/>
    <property type="molecule type" value="Genomic_DNA"/>
</dbReference>
<feature type="region of interest" description="Disordered" evidence="4">
    <location>
        <begin position="232"/>
        <end position="263"/>
    </location>
</feature>
<dbReference type="SUPFAM" id="SSF49503">
    <property type="entry name" value="Cupredoxins"/>
    <property type="match status" value="3"/>
</dbReference>
<evidence type="ECO:0000256" key="4">
    <source>
        <dbReference type="SAM" id="MobiDB-lite"/>
    </source>
</evidence>
<evidence type="ECO:0000313" key="9">
    <source>
        <dbReference type="Proteomes" id="UP000037982"/>
    </source>
</evidence>
<sequence>MRTQSPQPPSRSRREALGVGAAVAGGSLLAACSGGRSAAQDGLRGTDDGKNGMPHDGAPDDYISPDGPEVIEAEKERGTDGTVRQFRVTATSSMLDLGGVTVGTWSYDGELPGKEVRVTAGDILQLTLDNHLPKSTTVHWHGLTLRNDMDGVPAVTQRPIQPGGSFTYKFATTHPGTYWMHPHIGVQIDRGLYAPVIVDDPREPLRYDHEWIVMIDDWLDGVDGSTPDAVLNELNHGRGSSSGHSMERRDGGGDDGHTTRIGPSRVLVGARSRLLGGTAGMVDYPYHLINGCTPENPRIFRAKPGDRIRIRFINASGETGYRVALGGHTMTVTHTDGHPVEHAETDALLLGMSERYDVLVTAKDGVFPLTALAEGKNRTAMAVLRTSGGEAPGPGTRPKELDGTLLTAYEMKAEESDRAARRDVDRTIQVNLTGNMRKFNWAINGKPYTPSQRYPIAGGERVRLAIHNRTKMWHPVHLHGHTFALPDGGPLKDTTIVLPHTSVNVDFDADNPGLWMLHCHNIYHSDSGMMTILGYLKQ</sequence>
<feature type="region of interest" description="Disordered" evidence="4">
    <location>
        <begin position="35"/>
        <end position="66"/>
    </location>
</feature>
<dbReference type="Pfam" id="PF00394">
    <property type="entry name" value="Cu-oxidase"/>
    <property type="match status" value="1"/>
</dbReference>
<organism evidence="8 9">
    <name type="scientific">Streptomyces chattanoogensis</name>
    <dbReference type="NCBI Taxonomy" id="66876"/>
    <lineage>
        <taxon>Bacteria</taxon>
        <taxon>Bacillati</taxon>
        <taxon>Actinomycetota</taxon>
        <taxon>Actinomycetes</taxon>
        <taxon>Kitasatosporales</taxon>
        <taxon>Streptomycetaceae</taxon>
        <taxon>Streptomyces</taxon>
    </lineage>
</organism>
<evidence type="ECO:0000313" key="8">
    <source>
        <dbReference type="EMBL" id="KPC59095.1"/>
    </source>
</evidence>
<evidence type="ECO:0000256" key="1">
    <source>
        <dbReference type="ARBA" id="ARBA00022723"/>
    </source>
</evidence>
<proteinExistence type="predicted"/>
<feature type="domain" description="Plastocyanin-like" evidence="7">
    <location>
        <begin position="97"/>
        <end position="202"/>
    </location>
</feature>
<keyword evidence="2" id="KW-0560">Oxidoreductase</keyword>
<feature type="compositionally biased region" description="Basic and acidic residues" evidence="4">
    <location>
        <begin position="245"/>
        <end position="258"/>
    </location>
</feature>
<feature type="domain" description="Plastocyanin-like" evidence="5">
    <location>
        <begin position="287"/>
        <end position="388"/>
    </location>
</feature>
<dbReference type="CDD" id="cd13861">
    <property type="entry name" value="CuRO_1_CumA_like"/>
    <property type="match status" value="1"/>
</dbReference>
<feature type="domain" description="Plastocyanin-like" evidence="6">
    <location>
        <begin position="425"/>
        <end position="531"/>
    </location>
</feature>
<name>A0A0N0XQU3_9ACTN</name>
<keyword evidence="1" id="KW-0479">Metal-binding</keyword>
<dbReference type="InterPro" id="IPR034279">
    <property type="entry name" value="CuRO_3_CopA"/>
</dbReference>
<dbReference type="InterPro" id="IPR006311">
    <property type="entry name" value="TAT_signal"/>
</dbReference>
<dbReference type="Gene3D" id="2.60.40.420">
    <property type="entry name" value="Cupredoxins - blue copper proteins"/>
    <property type="match status" value="3"/>
</dbReference>
<comment type="caution">
    <text evidence="8">The sequence shown here is derived from an EMBL/GenBank/DDBJ whole genome shotgun (WGS) entry which is preliminary data.</text>
</comment>
<dbReference type="InterPro" id="IPR008972">
    <property type="entry name" value="Cupredoxin"/>
</dbReference>
<dbReference type="PATRIC" id="fig|66876.3.peg.8026"/>
<evidence type="ECO:0000259" key="6">
    <source>
        <dbReference type="Pfam" id="PF07731"/>
    </source>
</evidence>
<dbReference type="GO" id="GO:0005507">
    <property type="term" value="F:copper ion binding"/>
    <property type="evidence" value="ECO:0007669"/>
    <property type="project" value="InterPro"/>
</dbReference>
<dbReference type="Pfam" id="PF07732">
    <property type="entry name" value="Cu-oxidase_3"/>
    <property type="match status" value="1"/>
</dbReference>
<dbReference type="PROSITE" id="PS51318">
    <property type="entry name" value="TAT"/>
    <property type="match status" value="1"/>
</dbReference>
<dbReference type="PROSITE" id="PS00080">
    <property type="entry name" value="MULTICOPPER_OXIDASE2"/>
    <property type="match status" value="1"/>
</dbReference>
<dbReference type="Pfam" id="PF07731">
    <property type="entry name" value="Cu-oxidase_2"/>
    <property type="match status" value="1"/>
</dbReference>
<evidence type="ECO:0000256" key="3">
    <source>
        <dbReference type="ARBA" id="ARBA00023008"/>
    </source>
</evidence>
<evidence type="ECO:0000259" key="7">
    <source>
        <dbReference type="Pfam" id="PF07732"/>
    </source>
</evidence>
<evidence type="ECO:0000259" key="5">
    <source>
        <dbReference type="Pfam" id="PF00394"/>
    </source>
</evidence>
<dbReference type="InterPro" id="IPR001117">
    <property type="entry name" value="Cu-oxidase_2nd"/>
</dbReference>
<dbReference type="PANTHER" id="PTHR11709">
    <property type="entry name" value="MULTI-COPPER OXIDASE"/>
    <property type="match status" value="1"/>
</dbReference>
<dbReference type="InterPro" id="IPR011707">
    <property type="entry name" value="Cu-oxidase-like_N"/>
</dbReference>
<dbReference type="RefSeq" id="WP_053927781.1">
    <property type="nucleotide sequence ID" value="NZ_LGKG01000194.1"/>
</dbReference>
<keyword evidence="3" id="KW-0186">Copper</keyword>
<gene>
    <name evidence="8" type="ORF">ADL29_36450</name>
</gene>
<dbReference type="CDD" id="cd13896">
    <property type="entry name" value="CuRO_3_CopA"/>
    <property type="match status" value="1"/>
</dbReference>
<accession>A0A0N0XQU3</accession>
<dbReference type="InterPro" id="IPR045087">
    <property type="entry name" value="Cu-oxidase_fam"/>
</dbReference>